<sequence length="48" mass="5386">MFIMVVFTCYTILFDASPVKGLRHSDCQYILCLTPYSAHVNSSPSTID</sequence>
<dbReference type="Proteomes" id="UP000663193">
    <property type="component" value="Chromosome 20"/>
</dbReference>
<feature type="signal peptide" evidence="1">
    <location>
        <begin position="1"/>
        <end position="21"/>
    </location>
</feature>
<evidence type="ECO:0000256" key="1">
    <source>
        <dbReference type="SAM" id="SignalP"/>
    </source>
</evidence>
<dbReference type="EMBL" id="CP069042">
    <property type="protein sequence ID" value="QRD06233.1"/>
    <property type="molecule type" value="Genomic_DNA"/>
</dbReference>
<keyword evidence="3" id="KW-1185">Reference proteome</keyword>
<organism evidence="2 3">
    <name type="scientific">Phaeosphaeria nodorum (strain SN15 / ATCC MYA-4574 / FGSC 10173)</name>
    <name type="common">Glume blotch fungus</name>
    <name type="synonym">Parastagonospora nodorum</name>
    <dbReference type="NCBI Taxonomy" id="321614"/>
    <lineage>
        <taxon>Eukaryota</taxon>
        <taxon>Fungi</taxon>
        <taxon>Dikarya</taxon>
        <taxon>Ascomycota</taxon>
        <taxon>Pezizomycotina</taxon>
        <taxon>Dothideomycetes</taxon>
        <taxon>Pleosporomycetidae</taxon>
        <taxon>Pleosporales</taxon>
        <taxon>Pleosporineae</taxon>
        <taxon>Phaeosphaeriaceae</taxon>
        <taxon>Parastagonospora</taxon>
    </lineage>
</organism>
<dbReference type="AlphaFoldDB" id="A0A7U2IAI1"/>
<protein>
    <submittedName>
        <fullName evidence="2">Uncharacterized protein</fullName>
    </submittedName>
</protein>
<evidence type="ECO:0000313" key="2">
    <source>
        <dbReference type="EMBL" id="QRD06233.1"/>
    </source>
</evidence>
<reference evidence="3" key="1">
    <citation type="journal article" date="2021" name="BMC Genomics">
        <title>Chromosome-level genome assembly and manually-curated proteome of model necrotroph Parastagonospora nodorum Sn15 reveals a genome-wide trove of candidate effector homologs, and redundancy of virulence-related functions within an accessory chromosome.</title>
        <authorList>
            <person name="Bertazzoni S."/>
            <person name="Jones D.A.B."/>
            <person name="Phan H.T."/>
            <person name="Tan K.-C."/>
            <person name="Hane J.K."/>
        </authorList>
    </citation>
    <scope>NUCLEOTIDE SEQUENCE [LARGE SCALE GENOMIC DNA]</scope>
    <source>
        <strain evidence="3">SN15 / ATCC MYA-4574 / FGSC 10173)</strain>
    </source>
</reference>
<proteinExistence type="predicted"/>
<feature type="chain" id="PRO_5031405333" evidence="1">
    <location>
        <begin position="22"/>
        <end position="48"/>
    </location>
</feature>
<evidence type="ECO:0000313" key="3">
    <source>
        <dbReference type="Proteomes" id="UP000663193"/>
    </source>
</evidence>
<dbReference type="VEuPathDB" id="FungiDB:JI435_423160"/>
<keyword evidence="1" id="KW-0732">Signal</keyword>
<name>A0A7U2IAI1_PHANO</name>
<gene>
    <name evidence="2" type="ORF">JI435_423160</name>
</gene>
<accession>A0A7U2IAI1</accession>